<reference evidence="2" key="1">
    <citation type="submission" date="2022-05" db="EMBL/GenBank/DDBJ databases">
        <authorList>
            <person name="Oliphant S.A."/>
            <person name="Watson-Haigh N.S."/>
            <person name="Sumby K.M."/>
            <person name="Gardner J.M."/>
            <person name="Jiranek V."/>
        </authorList>
    </citation>
    <scope>NUCLEOTIDE SEQUENCE</scope>
    <source>
        <strain evidence="2">KI11_C11</strain>
    </source>
</reference>
<sequence>MRIKDVDQVVITVDDLEATRGFYHEVLDLPILAETEQKLLFQLGKQTLVCQLPTAEGAQPAQPTVGAATISLLAKDSLATIEAHLANYFIKIVAGPLDRQLTTNQAHSLLINDPAGNLIEIKEAQSN</sequence>
<dbReference type="PROSITE" id="PS51819">
    <property type="entry name" value="VOC"/>
    <property type="match status" value="1"/>
</dbReference>
<proteinExistence type="predicted"/>
<accession>A0ABY5BTF9</accession>
<dbReference type="SUPFAM" id="SSF54593">
    <property type="entry name" value="Glyoxalase/Bleomycin resistance protein/Dihydroxybiphenyl dioxygenase"/>
    <property type="match status" value="1"/>
</dbReference>
<organism evidence="2 3">
    <name type="scientific">Fructilactobacillus hinvesii</name>
    <dbReference type="NCBI Taxonomy" id="2940300"/>
    <lineage>
        <taxon>Bacteria</taxon>
        <taxon>Bacillati</taxon>
        <taxon>Bacillota</taxon>
        <taxon>Bacilli</taxon>
        <taxon>Lactobacillales</taxon>
        <taxon>Lactobacillaceae</taxon>
        <taxon>Fructilactobacillus</taxon>
    </lineage>
</organism>
<evidence type="ECO:0000259" key="1">
    <source>
        <dbReference type="PROSITE" id="PS51819"/>
    </source>
</evidence>
<feature type="domain" description="VOC" evidence="1">
    <location>
        <begin position="5"/>
        <end position="124"/>
    </location>
</feature>
<dbReference type="InterPro" id="IPR004360">
    <property type="entry name" value="Glyas_Fos-R_dOase_dom"/>
</dbReference>
<dbReference type="EMBL" id="CP097118">
    <property type="protein sequence ID" value="USS88392.1"/>
    <property type="molecule type" value="Genomic_DNA"/>
</dbReference>
<evidence type="ECO:0000313" key="2">
    <source>
        <dbReference type="EMBL" id="USS88392.1"/>
    </source>
</evidence>
<dbReference type="Proteomes" id="UP001057025">
    <property type="component" value="Chromosome"/>
</dbReference>
<gene>
    <name evidence="2" type="ORF">M3M39_02630</name>
</gene>
<protein>
    <submittedName>
        <fullName evidence="2">VOC family protein</fullName>
    </submittedName>
</protein>
<keyword evidence="3" id="KW-1185">Reference proteome</keyword>
<dbReference type="Pfam" id="PF00903">
    <property type="entry name" value="Glyoxalase"/>
    <property type="match status" value="1"/>
</dbReference>
<dbReference type="Gene3D" id="3.10.180.10">
    <property type="entry name" value="2,3-Dihydroxybiphenyl 1,2-Dioxygenase, domain 1"/>
    <property type="match status" value="1"/>
</dbReference>
<dbReference type="InterPro" id="IPR029068">
    <property type="entry name" value="Glyas_Bleomycin-R_OHBP_Dase"/>
</dbReference>
<name>A0ABY5BTF9_9LACO</name>
<dbReference type="RefSeq" id="WP_252797678.1">
    <property type="nucleotide sequence ID" value="NZ_CP097118.1"/>
</dbReference>
<dbReference type="InterPro" id="IPR037523">
    <property type="entry name" value="VOC_core"/>
</dbReference>
<evidence type="ECO:0000313" key="3">
    <source>
        <dbReference type="Proteomes" id="UP001057025"/>
    </source>
</evidence>